<evidence type="ECO:0000256" key="3">
    <source>
        <dbReference type="ARBA" id="ARBA00022679"/>
    </source>
</evidence>
<evidence type="ECO:0000313" key="8">
    <source>
        <dbReference type="Proteomes" id="UP001152484"/>
    </source>
</evidence>
<dbReference type="Gene3D" id="1.25.10.10">
    <property type="entry name" value="Leucine-rich Repeat Variant"/>
    <property type="match status" value="1"/>
</dbReference>
<protein>
    <recommendedName>
        <fullName evidence="5 6">U-box domain-containing protein</fullName>
        <ecNumber evidence="5">2.3.2.27</ecNumber>
    </recommendedName>
    <alternativeName>
        <fullName evidence="5">RING-type E3 ubiquitin transferase PUB</fullName>
    </alternativeName>
</protein>
<keyword evidence="4 5" id="KW-0833">Ubl conjugation pathway</keyword>
<keyword evidence="8" id="KW-1185">Reference proteome</keyword>
<organism evidence="7 8">
    <name type="scientific">Cuscuta europaea</name>
    <name type="common">European dodder</name>
    <dbReference type="NCBI Taxonomy" id="41803"/>
    <lineage>
        <taxon>Eukaryota</taxon>
        <taxon>Viridiplantae</taxon>
        <taxon>Streptophyta</taxon>
        <taxon>Embryophyta</taxon>
        <taxon>Tracheophyta</taxon>
        <taxon>Spermatophyta</taxon>
        <taxon>Magnoliopsida</taxon>
        <taxon>eudicotyledons</taxon>
        <taxon>Gunneridae</taxon>
        <taxon>Pentapetalae</taxon>
        <taxon>asterids</taxon>
        <taxon>lamiids</taxon>
        <taxon>Solanales</taxon>
        <taxon>Convolvulaceae</taxon>
        <taxon>Cuscuteae</taxon>
        <taxon>Cuscuta</taxon>
        <taxon>Cuscuta subgen. Cuscuta</taxon>
    </lineage>
</organism>
<reference evidence="7" key="1">
    <citation type="submission" date="2022-07" db="EMBL/GenBank/DDBJ databases">
        <authorList>
            <person name="Macas J."/>
            <person name="Novak P."/>
            <person name="Neumann P."/>
        </authorList>
    </citation>
    <scope>NUCLEOTIDE SEQUENCE</scope>
</reference>
<dbReference type="OrthoDB" id="10064100at2759"/>
<dbReference type="InterPro" id="IPR003613">
    <property type="entry name" value="Ubox_domain"/>
</dbReference>
<proteinExistence type="predicted"/>
<keyword evidence="3 5" id="KW-0808">Transferase</keyword>
<dbReference type="Gene3D" id="3.30.40.10">
    <property type="entry name" value="Zinc/RING finger domain, C3HC4 (zinc finger)"/>
    <property type="match status" value="1"/>
</dbReference>
<dbReference type="InterPro" id="IPR045210">
    <property type="entry name" value="RING-Ubox_PUB"/>
</dbReference>
<dbReference type="Pfam" id="PF04564">
    <property type="entry name" value="U-box"/>
    <property type="match status" value="1"/>
</dbReference>
<dbReference type="InterPro" id="IPR011989">
    <property type="entry name" value="ARM-like"/>
</dbReference>
<dbReference type="InterPro" id="IPR016024">
    <property type="entry name" value="ARM-type_fold"/>
</dbReference>
<dbReference type="CDD" id="cd16664">
    <property type="entry name" value="RING-Ubox_PUB"/>
    <property type="match status" value="1"/>
</dbReference>
<feature type="domain" description="U-box" evidence="6">
    <location>
        <begin position="6"/>
        <end position="90"/>
    </location>
</feature>
<dbReference type="SUPFAM" id="SSF48371">
    <property type="entry name" value="ARM repeat"/>
    <property type="match status" value="1"/>
</dbReference>
<dbReference type="GO" id="GO:0016567">
    <property type="term" value="P:protein ubiquitination"/>
    <property type="evidence" value="ECO:0007669"/>
    <property type="project" value="UniProtKB-UniRule"/>
</dbReference>
<dbReference type="Proteomes" id="UP001152484">
    <property type="component" value="Unassembled WGS sequence"/>
</dbReference>
<dbReference type="PANTHER" id="PTHR22849:SF132">
    <property type="entry name" value="E3 UBIQUITIN-PROTEIN LIGASE PUB23"/>
    <property type="match status" value="1"/>
</dbReference>
<dbReference type="PANTHER" id="PTHR22849">
    <property type="entry name" value="WDSAM1 PROTEIN"/>
    <property type="match status" value="1"/>
</dbReference>
<evidence type="ECO:0000256" key="5">
    <source>
        <dbReference type="RuleBase" id="RU369093"/>
    </source>
</evidence>
<dbReference type="EMBL" id="CAMAPE010000074">
    <property type="protein sequence ID" value="CAH9117766.1"/>
    <property type="molecule type" value="Genomic_DNA"/>
</dbReference>
<dbReference type="EC" id="2.3.2.27" evidence="5"/>
<sequence>MEQIIQVPPYFLCPISLEIMRDPVTVSTGITYDRDSIEKWVFSSGAGGNNNNTCPVTKQALILTGGQDLLTPNITLRRYIQSWCTLNASHGVERFPTPKAPLSKSQILKLLRDAESSPPAMQMQCLRRLRALAGESEANRRSLEMDAGVVEFLASVIISSEESMSASSHDEDAGGAVMEWGPGDEALSVLQTLKLSEVRLKLLLANRSMIETLVRAMQRRRLGSSYDELIRPFAVMLLKSMLQVADPLQVMGLKLAFYVETVQILKDQISVKASRAALQLLINVCPLGRNRVKAVEAGAVAVLVDLLLDTASSEKRGCEMILTALDQLSQCAEGRAELVSHPGGLAVVSKKILRVSHVASERGVRILHSVSRFSATHGVVQEMLQLGVAAKLCLVAQLVDCGGSMRTKERAREILRLHAKSWNNSPCIPAKLMSSFPSA</sequence>
<name>A0A9P0ZXK8_CUSEU</name>
<dbReference type="AlphaFoldDB" id="A0A9P0ZXK8"/>
<evidence type="ECO:0000256" key="4">
    <source>
        <dbReference type="ARBA" id="ARBA00022786"/>
    </source>
</evidence>
<evidence type="ECO:0000313" key="7">
    <source>
        <dbReference type="EMBL" id="CAH9117766.1"/>
    </source>
</evidence>
<dbReference type="SMART" id="SM00504">
    <property type="entry name" value="Ubox"/>
    <property type="match status" value="1"/>
</dbReference>
<comment type="pathway">
    <text evidence="2 5">Protein modification; protein ubiquitination.</text>
</comment>
<comment type="catalytic activity">
    <reaction evidence="1 5">
        <text>S-ubiquitinyl-[E2 ubiquitin-conjugating enzyme]-L-cysteine + [acceptor protein]-L-lysine = [E2 ubiquitin-conjugating enzyme]-L-cysteine + N(6)-ubiquitinyl-[acceptor protein]-L-lysine.</text>
        <dbReference type="EC" id="2.3.2.27"/>
    </reaction>
</comment>
<evidence type="ECO:0000259" key="6">
    <source>
        <dbReference type="PROSITE" id="PS51698"/>
    </source>
</evidence>
<evidence type="ECO:0000256" key="1">
    <source>
        <dbReference type="ARBA" id="ARBA00000900"/>
    </source>
</evidence>
<dbReference type="GO" id="GO:0061630">
    <property type="term" value="F:ubiquitin protein ligase activity"/>
    <property type="evidence" value="ECO:0007669"/>
    <property type="project" value="UniProtKB-UniRule"/>
</dbReference>
<dbReference type="InterPro" id="IPR013083">
    <property type="entry name" value="Znf_RING/FYVE/PHD"/>
</dbReference>
<accession>A0A9P0ZXK8</accession>
<evidence type="ECO:0000256" key="2">
    <source>
        <dbReference type="ARBA" id="ARBA00004906"/>
    </source>
</evidence>
<dbReference type="InterPro" id="IPR045185">
    <property type="entry name" value="PUB22/23/24-like"/>
</dbReference>
<comment type="caution">
    <text evidence="7">The sequence shown here is derived from an EMBL/GenBank/DDBJ whole genome shotgun (WGS) entry which is preliminary data.</text>
</comment>
<dbReference type="PROSITE" id="PS51698">
    <property type="entry name" value="U_BOX"/>
    <property type="match status" value="1"/>
</dbReference>
<gene>
    <name evidence="7" type="ORF">CEURO_LOCUS21676</name>
</gene>
<comment type="function">
    <text evidence="5">Functions as an E3 ubiquitin ligase.</text>
</comment>
<dbReference type="SUPFAM" id="SSF57850">
    <property type="entry name" value="RING/U-box"/>
    <property type="match status" value="1"/>
</dbReference>
<dbReference type="InterPro" id="IPR058678">
    <property type="entry name" value="ARM_PUB"/>
</dbReference>
<dbReference type="Pfam" id="PF25598">
    <property type="entry name" value="ARM_PUB"/>
    <property type="match status" value="1"/>
</dbReference>